<dbReference type="Gene3D" id="3.40.630.30">
    <property type="match status" value="1"/>
</dbReference>
<feature type="compositionally biased region" description="Polar residues" evidence="1">
    <location>
        <begin position="12"/>
        <end position="24"/>
    </location>
</feature>
<reference evidence="3" key="1">
    <citation type="submission" date="2020-05" db="EMBL/GenBank/DDBJ databases">
        <authorList>
            <person name="Chiriac C."/>
            <person name="Salcher M."/>
            <person name="Ghai R."/>
            <person name="Kavagutti S V."/>
        </authorList>
    </citation>
    <scope>NUCLEOTIDE SEQUENCE</scope>
</reference>
<evidence type="ECO:0000259" key="2">
    <source>
        <dbReference type="PROSITE" id="PS51186"/>
    </source>
</evidence>
<dbReference type="PANTHER" id="PTHR43441">
    <property type="entry name" value="RIBOSOMAL-PROTEIN-SERINE ACETYLTRANSFERASE"/>
    <property type="match status" value="1"/>
</dbReference>
<name>A0A6J6F6C3_9ZZZZ</name>
<dbReference type="Pfam" id="PF13302">
    <property type="entry name" value="Acetyltransf_3"/>
    <property type="match status" value="1"/>
</dbReference>
<organism evidence="3">
    <name type="scientific">freshwater metagenome</name>
    <dbReference type="NCBI Taxonomy" id="449393"/>
    <lineage>
        <taxon>unclassified sequences</taxon>
        <taxon>metagenomes</taxon>
        <taxon>ecological metagenomes</taxon>
    </lineage>
</organism>
<accession>A0A6J6F6C3</accession>
<dbReference type="PROSITE" id="PS51186">
    <property type="entry name" value="GNAT"/>
    <property type="match status" value="1"/>
</dbReference>
<gene>
    <name evidence="3" type="ORF">UFOPK1788_00031</name>
</gene>
<protein>
    <submittedName>
        <fullName evidence="3">Unannotated protein</fullName>
    </submittedName>
</protein>
<dbReference type="AlphaFoldDB" id="A0A6J6F6C3"/>
<dbReference type="InterPro" id="IPR016181">
    <property type="entry name" value="Acyl_CoA_acyltransferase"/>
</dbReference>
<dbReference type="FunFam" id="3.40.630.30:FF:000047">
    <property type="entry name" value="Acetyltransferase, GNAT family"/>
    <property type="match status" value="1"/>
</dbReference>
<dbReference type="GO" id="GO:0008999">
    <property type="term" value="F:protein-N-terminal-alanine acetyltransferase activity"/>
    <property type="evidence" value="ECO:0007669"/>
    <property type="project" value="TreeGrafter"/>
</dbReference>
<sequence>MNEPQSDHAGSANHTSTTVNWTTDADGNRVGVAVAPGVAKRPGGTTLTGERVRLEPLDVHAHGDDLWQACDASTNPSLWTYMLSGPFTSASGFRDWVESRAAATDAVFYAVVDTATNCALGVVSYLRIDPENRAIEVGNISYFDDLARTVSATEAMTLMAGHAFDLGYRRYEWKCNVLNAPSVSAAERLGFSFEGVFRNALTVRGHNRDTAWFAMTVEDWPAILAAHRHWLSPDNFDGSGKQRQSLRELTSPLLAGRFPIVSIEFVGQLAGDESVKSFTNG</sequence>
<dbReference type="EMBL" id="CAEZUE010000002">
    <property type="protein sequence ID" value="CAB4583179.1"/>
    <property type="molecule type" value="Genomic_DNA"/>
</dbReference>
<evidence type="ECO:0000256" key="1">
    <source>
        <dbReference type="SAM" id="MobiDB-lite"/>
    </source>
</evidence>
<proteinExistence type="predicted"/>
<dbReference type="GO" id="GO:1990189">
    <property type="term" value="F:protein N-terminal-serine acetyltransferase activity"/>
    <property type="evidence" value="ECO:0007669"/>
    <property type="project" value="TreeGrafter"/>
</dbReference>
<dbReference type="InterPro" id="IPR051908">
    <property type="entry name" value="Ribosomal_N-acetyltransferase"/>
</dbReference>
<evidence type="ECO:0000313" key="3">
    <source>
        <dbReference type="EMBL" id="CAB4583179.1"/>
    </source>
</evidence>
<dbReference type="InterPro" id="IPR000182">
    <property type="entry name" value="GNAT_dom"/>
</dbReference>
<dbReference type="SUPFAM" id="SSF55729">
    <property type="entry name" value="Acyl-CoA N-acyltransferases (Nat)"/>
    <property type="match status" value="1"/>
</dbReference>
<feature type="domain" description="N-acetyltransferase" evidence="2">
    <location>
        <begin position="52"/>
        <end position="218"/>
    </location>
</feature>
<dbReference type="PANTHER" id="PTHR43441:SF2">
    <property type="entry name" value="FAMILY ACETYLTRANSFERASE, PUTATIVE (AFU_ORTHOLOGUE AFUA_7G00850)-RELATED"/>
    <property type="match status" value="1"/>
</dbReference>
<feature type="region of interest" description="Disordered" evidence="1">
    <location>
        <begin position="1"/>
        <end position="24"/>
    </location>
</feature>